<dbReference type="AlphaFoldDB" id="F5RAW6"/>
<name>F5RAW6_METUF</name>
<dbReference type="STRING" id="1000565.METUNv1_01453"/>
<accession>F5RAW6</accession>
<keyword evidence="2" id="KW-1185">Reference proteome</keyword>
<organism evidence="1 2">
    <name type="scientific">Methyloversatilis universalis (strain ATCC BAA-1314 / DSM 25237 / JCM 13912 / CCUG 52030 / FAM5)</name>
    <dbReference type="NCBI Taxonomy" id="1000565"/>
    <lineage>
        <taxon>Bacteria</taxon>
        <taxon>Pseudomonadati</taxon>
        <taxon>Pseudomonadota</taxon>
        <taxon>Betaproteobacteria</taxon>
        <taxon>Nitrosomonadales</taxon>
        <taxon>Sterolibacteriaceae</taxon>
        <taxon>Methyloversatilis</taxon>
    </lineage>
</organism>
<dbReference type="Pfam" id="PF01874">
    <property type="entry name" value="CitG"/>
    <property type="match status" value="1"/>
</dbReference>
<comment type="caution">
    <text evidence="1">The sequence shown here is derived from an EMBL/GenBank/DDBJ whole genome shotgun (WGS) entry which is preliminary data.</text>
</comment>
<reference evidence="1 2" key="1">
    <citation type="journal article" date="2011" name="J. Bacteriol.">
        <title>Genome sequence of Methyloversatilis universalis FAM5T, a methylotrophic representative of the order Rhodocyclales.</title>
        <authorList>
            <person name="Kittichotirat W."/>
            <person name="Good N.M."/>
            <person name="Hall R."/>
            <person name="Bringel F."/>
            <person name="Lajus A."/>
            <person name="Medigue C."/>
            <person name="Smalley N.E."/>
            <person name="Beck D."/>
            <person name="Bumgarner R."/>
            <person name="Vuilleumier S."/>
            <person name="Kalyuzhnaya M.G."/>
        </authorList>
    </citation>
    <scope>NUCLEOTIDE SEQUENCE [LARGE SCALE GENOMIC DNA]</scope>
    <source>
        <strain evidence="2">ATCC BAA-1314 / JCM 13912 / FAM5</strain>
    </source>
</reference>
<evidence type="ECO:0000313" key="2">
    <source>
        <dbReference type="Proteomes" id="UP000005019"/>
    </source>
</evidence>
<dbReference type="Proteomes" id="UP000005019">
    <property type="component" value="Unassembled WGS sequence"/>
</dbReference>
<protein>
    <submittedName>
        <fullName evidence="1">Uncharacterized protein</fullName>
    </submittedName>
</protein>
<dbReference type="Gene3D" id="1.10.4200.10">
    <property type="entry name" value="Triphosphoribosyl-dephospho-CoA protein"/>
    <property type="match status" value="1"/>
</dbReference>
<dbReference type="PANTHER" id="PTHR42280">
    <property type="entry name" value="CITG FAMILY PROTEIN"/>
    <property type="match status" value="1"/>
</dbReference>
<dbReference type="EMBL" id="AFHG01000041">
    <property type="protein sequence ID" value="EGK72337.1"/>
    <property type="molecule type" value="Genomic_DNA"/>
</dbReference>
<gene>
    <name evidence="1" type="ORF">METUNv1_01453</name>
</gene>
<dbReference type="GO" id="GO:0005524">
    <property type="term" value="F:ATP binding"/>
    <property type="evidence" value="ECO:0007669"/>
    <property type="project" value="InterPro"/>
</dbReference>
<dbReference type="PANTHER" id="PTHR42280:SF1">
    <property type="entry name" value="CITG FAMILY PROTEIN"/>
    <property type="match status" value="1"/>
</dbReference>
<dbReference type="InterPro" id="IPR002736">
    <property type="entry name" value="CitG"/>
</dbReference>
<sequence length="292" mass="31642">MLSAVNHETLEALFRRACRLDIEALKPGNVGLHGDGHRMQVADFIASADAAAAPLCRPGATVGERIEDAMRATWAAVGCNTNLGIVLGCAPIAHTALQRKPDETLRHSLQRTLTALDVTDASHAYAAIRLAHPAGIGERSEHDVAEAPSITLKQAMDIAAHRDSIAALYANGHALVFDHLLPRFIAARRSWCSEAWAATTVFMFCLALIPDTHIARKHGAETARSIREKGVQMYDRLEQCGDPVMMQDALLAWDEELKNHGINPGTSADLTVVTAFLAGVIEETCAQREKKF</sequence>
<dbReference type="OrthoDB" id="8525901at2"/>
<dbReference type="GO" id="GO:0046917">
    <property type="term" value="F:triphosphoribosyl-dephospho-CoA synthase activity"/>
    <property type="evidence" value="ECO:0007669"/>
    <property type="project" value="InterPro"/>
</dbReference>
<proteinExistence type="predicted"/>
<evidence type="ECO:0000313" key="1">
    <source>
        <dbReference type="EMBL" id="EGK72337.1"/>
    </source>
</evidence>
<dbReference type="eggNOG" id="COG1767">
    <property type="taxonomic scope" value="Bacteria"/>
</dbReference>